<comment type="domain">
    <text evidence="2">The jas domain is required for interaction with COI1.</text>
</comment>
<feature type="compositionally biased region" description="Low complexity" evidence="3">
    <location>
        <begin position="189"/>
        <end position="199"/>
    </location>
</feature>
<dbReference type="GO" id="GO:0009611">
    <property type="term" value="P:response to wounding"/>
    <property type="evidence" value="ECO:0007669"/>
    <property type="project" value="UniProtKB-UniRule"/>
</dbReference>
<dbReference type="PANTHER" id="PTHR33077">
    <property type="entry name" value="PROTEIN TIFY 4A-RELATED-RELATED"/>
    <property type="match status" value="1"/>
</dbReference>
<name>A0AAD8LB15_TARER</name>
<feature type="region of interest" description="Disordered" evidence="3">
    <location>
        <begin position="188"/>
        <end position="207"/>
    </location>
</feature>
<reference evidence="5" key="1">
    <citation type="journal article" date="2023" name="bioRxiv">
        <title>Improved chromosome-level genome assembly for marigold (Tagetes erecta).</title>
        <authorList>
            <person name="Jiang F."/>
            <person name="Yuan L."/>
            <person name="Wang S."/>
            <person name="Wang H."/>
            <person name="Xu D."/>
            <person name="Wang A."/>
            <person name="Fan W."/>
        </authorList>
    </citation>
    <scope>NUCLEOTIDE SEQUENCE</scope>
    <source>
        <strain evidence="5">WSJ</strain>
        <tissue evidence="5">Leaf</tissue>
    </source>
</reference>
<feature type="domain" description="Tify" evidence="4">
    <location>
        <begin position="46"/>
        <end position="81"/>
    </location>
</feature>
<dbReference type="PROSITE" id="PS51320">
    <property type="entry name" value="TIFY"/>
    <property type="match status" value="1"/>
</dbReference>
<evidence type="ECO:0000256" key="1">
    <source>
        <dbReference type="ARBA" id="ARBA00008614"/>
    </source>
</evidence>
<comment type="subcellular location">
    <subcellularLocation>
        <location evidence="2">Nucleus</location>
    </subcellularLocation>
</comment>
<evidence type="ECO:0000256" key="2">
    <source>
        <dbReference type="RuleBase" id="RU369065"/>
    </source>
</evidence>
<comment type="similarity">
    <text evidence="1 2">Belongs to the TIFY/JAZ family.</text>
</comment>
<protein>
    <recommendedName>
        <fullName evidence="2">Protein TIFY</fullName>
    </recommendedName>
    <alternativeName>
        <fullName evidence="2">Jasmonate ZIM domain-containing protein</fullName>
    </alternativeName>
</protein>
<dbReference type="GO" id="GO:0005634">
    <property type="term" value="C:nucleus"/>
    <property type="evidence" value="ECO:0007669"/>
    <property type="project" value="UniProtKB-SubCell"/>
</dbReference>
<dbReference type="InterPro" id="IPR018467">
    <property type="entry name" value="CCT_CS"/>
</dbReference>
<sequence length="207" mass="22249">MVRDFVGFNSKDSVCKKEVLDPVPVMLNNPFFRPVFSAAPWYGSTGASVPGQLTIFYDGMVNVYDAVSPEKAQVIMFLAGNGHFVAKDDVPQTRTQAKGPTPMTPISTQLCSPVSSPMSVSSHHVGQLTGGPSNEAEAAQRIICSLEQGMQSAIPQARKASLARFLEKRKERVMASAPYCLSKNAMDCSSNSNSNSNSNAVVGREEN</sequence>
<keyword evidence="2" id="KW-0539">Nucleus</keyword>
<dbReference type="Pfam" id="PF06200">
    <property type="entry name" value="tify"/>
    <property type="match status" value="1"/>
</dbReference>
<dbReference type="InterPro" id="IPR010399">
    <property type="entry name" value="Tify_dom"/>
</dbReference>
<dbReference type="Proteomes" id="UP001229421">
    <property type="component" value="Unassembled WGS sequence"/>
</dbReference>
<comment type="caution">
    <text evidence="5">The sequence shown here is derived from an EMBL/GenBank/DDBJ whole genome shotgun (WGS) entry which is preliminary data.</text>
</comment>
<evidence type="ECO:0000259" key="4">
    <source>
        <dbReference type="PROSITE" id="PS51320"/>
    </source>
</evidence>
<dbReference type="EMBL" id="JAUHHV010000001">
    <property type="protein sequence ID" value="KAK1437683.1"/>
    <property type="molecule type" value="Genomic_DNA"/>
</dbReference>
<evidence type="ECO:0000313" key="5">
    <source>
        <dbReference type="EMBL" id="KAK1437683.1"/>
    </source>
</evidence>
<comment type="function">
    <text evidence="2">Repressor of jasmonate responses.</text>
</comment>
<proteinExistence type="inferred from homology"/>
<dbReference type="AlphaFoldDB" id="A0AAD8LB15"/>
<dbReference type="GO" id="GO:2000022">
    <property type="term" value="P:regulation of jasmonic acid mediated signaling pathway"/>
    <property type="evidence" value="ECO:0007669"/>
    <property type="project" value="UniProtKB-UniRule"/>
</dbReference>
<evidence type="ECO:0000313" key="6">
    <source>
        <dbReference type="Proteomes" id="UP001229421"/>
    </source>
</evidence>
<evidence type="ECO:0000256" key="3">
    <source>
        <dbReference type="SAM" id="MobiDB-lite"/>
    </source>
</evidence>
<dbReference type="PANTHER" id="PTHR33077:SF149">
    <property type="entry name" value="PROTEIN TIFY"/>
    <property type="match status" value="1"/>
</dbReference>
<gene>
    <name evidence="5" type="ORF">QVD17_03479</name>
</gene>
<accession>A0AAD8LB15</accession>
<dbReference type="InterPro" id="IPR040390">
    <property type="entry name" value="TIFY/JAZ"/>
</dbReference>
<keyword evidence="2" id="KW-1184">Jasmonic acid signaling pathway</keyword>
<dbReference type="SMART" id="SM00979">
    <property type="entry name" value="TIFY"/>
    <property type="match status" value="1"/>
</dbReference>
<dbReference type="GO" id="GO:0031347">
    <property type="term" value="P:regulation of defense response"/>
    <property type="evidence" value="ECO:0007669"/>
    <property type="project" value="UniProtKB-UniRule"/>
</dbReference>
<organism evidence="5 6">
    <name type="scientific">Tagetes erecta</name>
    <name type="common">African marigold</name>
    <dbReference type="NCBI Taxonomy" id="13708"/>
    <lineage>
        <taxon>Eukaryota</taxon>
        <taxon>Viridiplantae</taxon>
        <taxon>Streptophyta</taxon>
        <taxon>Embryophyta</taxon>
        <taxon>Tracheophyta</taxon>
        <taxon>Spermatophyta</taxon>
        <taxon>Magnoliopsida</taxon>
        <taxon>eudicotyledons</taxon>
        <taxon>Gunneridae</taxon>
        <taxon>Pentapetalae</taxon>
        <taxon>asterids</taxon>
        <taxon>campanulids</taxon>
        <taxon>Asterales</taxon>
        <taxon>Asteraceae</taxon>
        <taxon>Asteroideae</taxon>
        <taxon>Heliantheae alliance</taxon>
        <taxon>Tageteae</taxon>
        <taxon>Tagetes</taxon>
    </lineage>
</organism>
<keyword evidence="6" id="KW-1185">Reference proteome</keyword>
<dbReference type="Pfam" id="PF09425">
    <property type="entry name" value="Jas_motif"/>
    <property type="match status" value="1"/>
</dbReference>